<keyword evidence="2 4" id="KW-0808">Transferase</keyword>
<dbReference type="GO" id="GO:0008757">
    <property type="term" value="F:S-adenosylmethionine-dependent methyltransferase activity"/>
    <property type="evidence" value="ECO:0007669"/>
    <property type="project" value="InterPro"/>
</dbReference>
<keyword evidence="5" id="KW-1185">Reference proteome</keyword>
<feature type="domain" description="Methyltransferase small" evidence="3">
    <location>
        <begin position="27"/>
        <end position="196"/>
    </location>
</feature>
<accession>A0A0F4KXL6</accession>
<dbReference type="AlphaFoldDB" id="A0A0F4KXL6"/>
<dbReference type="InterPro" id="IPR029063">
    <property type="entry name" value="SAM-dependent_MTases_sf"/>
</dbReference>
<evidence type="ECO:0000256" key="2">
    <source>
        <dbReference type="ARBA" id="ARBA00022679"/>
    </source>
</evidence>
<gene>
    <name evidence="4" type="primary">rsmC</name>
    <name evidence="4" type="ORF">JG29_04030</name>
</gene>
<dbReference type="CDD" id="cd02440">
    <property type="entry name" value="AdoMet_MTases"/>
    <property type="match status" value="1"/>
</dbReference>
<organism evidence="4 5">
    <name type="scientific">Bombilactobacillus mellis</name>
    <dbReference type="NCBI Taxonomy" id="1218508"/>
    <lineage>
        <taxon>Bacteria</taxon>
        <taxon>Bacillati</taxon>
        <taxon>Bacillota</taxon>
        <taxon>Bacilli</taxon>
        <taxon>Lactobacillales</taxon>
        <taxon>Lactobacillaceae</taxon>
        <taxon>Bombilactobacillus</taxon>
    </lineage>
</organism>
<dbReference type="Proteomes" id="UP000033695">
    <property type="component" value="Unassembled WGS sequence"/>
</dbReference>
<keyword evidence="1 4" id="KW-0489">Methyltransferase</keyword>
<evidence type="ECO:0000313" key="5">
    <source>
        <dbReference type="Proteomes" id="UP000033695"/>
    </source>
</evidence>
<dbReference type="SUPFAM" id="SSF53335">
    <property type="entry name" value="S-adenosyl-L-methionine-dependent methyltransferases"/>
    <property type="match status" value="1"/>
</dbReference>
<dbReference type="PANTHER" id="PTHR47816">
    <property type="entry name" value="RIBOSOMAL RNA SMALL SUBUNIT METHYLTRANSFERASE C"/>
    <property type="match status" value="1"/>
</dbReference>
<dbReference type="InterPro" id="IPR007848">
    <property type="entry name" value="Small_mtfrase_dom"/>
</dbReference>
<dbReference type="Pfam" id="PF05175">
    <property type="entry name" value="MTS"/>
    <property type="match status" value="1"/>
</dbReference>
<evidence type="ECO:0000259" key="3">
    <source>
        <dbReference type="Pfam" id="PF05175"/>
    </source>
</evidence>
<name>A0A0F4KXL6_9LACO</name>
<dbReference type="Gene3D" id="3.40.50.150">
    <property type="entry name" value="Vaccinia Virus protein VP39"/>
    <property type="match status" value="1"/>
</dbReference>
<dbReference type="STRING" id="1218508.JG29_04030"/>
<proteinExistence type="predicted"/>
<evidence type="ECO:0000256" key="1">
    <source>
        <dbReference type="ARBA" id="ARBA00022603"/>
    </source>
</evidence>
<dbReference type="HOGENOM" id="CLU_018398_7_1_9"/>
<sequence>MEQYFTTHPQVEHQQRTFTFQLRTHNLQFTTDNGVFSKQIIDYGTRVLIAALNWNGLPAGKLLDLGCGYGPIGLTMAKELPQRLIEMVDINQRALTLAQANAQTNHISNVEIKPSNIYQQLNDQIYAGIYTNPPIRAGKVVVTNMITQAVEHLKPNGQLWLVVQKKQGEPTYKKIMQQTFNNVQIITRNKGYYVLKSVKTND</sequence>
<dbReference type="EMBL" id="JXBZ01000002">
    <property type="protein sequence ID" value="KJY51352.1"/>
    <property type="molecule type" value="Genomic_DNA"/>
</dbReference>
<dbReference type="PATRIC" id="fig|1218508.4.peg.411"/>
<dbReference type="RefSeq" id="WP_045922289.1">
    <property type="nucleotide sequence ID" value="NZ_JAAEDY010000002.1"/>
</dbReference>
<dbReference type="PANTHER" id="PTHR47816:SF4">
    <property type="entry name" value="RIBOSOMAL RNA SMALL SUBUNIT METHYLTRANSFERASE C"/>
    <property type="match status" value="1"/>
</dbReference>
<evidence type="ECO:0000313" key="4">
    <source>
        <dbReference type="EMBL" id="KJY51352.1"/>
    </source>
</evidence>
<dbReference type="GO" id="GO:0032259">
    <property type="term" value="P:methylation"/>
    <property type="evidence" value="ECO:0007669"/>
    <property type="project" value="UniProtKB-KW"/>
</dbReference>
<comment type="caution">
    <text evidence="4">The sequence shown here is derived from an EMBL/GenBank/DDBJ whole genome shotgun (WGS) entry which is preliminary data.</text>
</comment>
<dbReference type="InterPro" id="IPR046977">
    <property type="entry name" value="RsmC/RlmG"/>
</dbReference>
<reference evidence="4 5" key="1">
    <citation type="submission" date="2014-12" db="EMBL/GenBank/DDBJ databases">
        <title>Comparative genomics of the lactic acid bacteria isolated from the honey bee gut.</title>
        <authorList>
            <person name="Ellegaard K.M."/>
            <person name="Tamarit D."/>
            <person name="Javelind E."/>
            <person name="Olofsson T."/>
            <person name="Andersson S.G."/>
            <person name="Vasquez A."/>
        </authorList>
    </citation>
    <scope>NUCLEOTIDE SEQUENCE [LARGE SCALE GENOMIC DNA]</scope>
    <source>
        <strain evidence="4 5">Hon2</strain>
    </source>
</reference>
<dbReference type="OrthoDB" id="9764961at2"/>
<protein>
    <submittedName>
        <fullName evidence="4">Methyltransferase small domain protein</fullName>
    </submittedName>
</protein>